<comment type="caution">
    <text evidence="2">The sequence shown here is derived from an EMBL/GenBank/DDBJ whole genome shotgun (WGS) entry which is preliminary data.</text>
</comment>
<gene>
    <name evidence="2" type="ORF">AKJ62_03605</name>
</gene>
<dbReference type="EMBL" id="LHXL01000051">
    <property type="protein sequence ID" value="KXA89186.1"/>
    <property type="molecule type" value="Genomic_DNA"/>
</dbReference>
<sequence>MRVRRRLGENMKKGTNSSRNAQSQGEPNRGKKEPAGSKRGGSGDSRIDEGRIRVERVANSLRGSLLLPDRVGKWKRRDWSLASSPSNGELLSEFVMSPKPGGSGLGMVG</sequence>
<evidence type="ECO:0000256" key="1">
    <source>
        <dbReference type="SAM" id="MobiDB-lite"/>
    </source>
</evidence>
<evidence type="ECO:0000313" key="2">
    <source>
        <dbReference type="EMBL" id="KXA89186.1"/>
    </source>
</evidence>
<dbReference type="AlphaFoldDB" id="A0A133U4V5"/>
<protein>
    <submittedName>
        <fullName evidence="2">Uncharacterized protein</fullName>
    </submittedName>
</protein>
<proteinExistence type="predicted"/>
<name>A0A133U4V5_9EURY</name>
<evidence type="ECO:0000313" key="3">
    <source>
        <dbReference type="Proteomes" id="UP000070589"/>
    </source>
</evidence>
<keyword evidence="3" id="KW-1185">Reference proteome</keyword>
<organism evidence="2 3">
    <name type="scientific">candidate division MSBL1 archaeon SCGC-AAA259D14</name>
    <dbReference type="NCBI Taxonomy" id="1698261"/>
    <lineage>
        <taxon>Archaea</taxon>
        <taxon>Methanobacteriati</taxon>
        <taxon>Methanobacteriota</taxon>
        <taxon>candidate division MSBL1</taxon>
    </lineage>
</organism>
<feature type="region of interest" description="Disordered" evidence="1">
    <location>
        <begin position="1"/>
        <end position="51"/>
    </location>
</feature>
<feature type="compositionally biased region" description="Basic and acidic residues" evidence="1">
    <location>
        <begin position="1"/>
        <end position="12"/>
    </location>
</feature>
<reference evidence="2 3" key="1">
    <citation type="journal article" date="2016" name="Sci. Rep.">
        <title>Metabolic traits of an uncultured archaeal lineage -MSBL1- from brine pools of the Red Sea.</title>
        <authorList>
            <person name="Mwirichia R."/>
            <person name="Alam I."/>
            <person name="Rashid M."/>
            <person name="Vinu M."/>
            <person name="Ba-Alawi W."/>
            <person name="Anthony Kamau A."/>
            <person name="Kamanda Ngugi D."/>
            <person name="Goker M."/>
            <person name="Klenk H.P."/>
            <person name="Bajic V."/>
            <person name="Stingl U."/>
        </authorList>
    </citation>
    <scope>NUCLEOTIDE SEQUENCE [LARGE SCALE GENOMIC DNA]</scope>
    <source>
        <strain evidence="2">SCGC-AAA259D14</strain>
    </source>
</reference>
<dbReference type="Proteomes" id="UP000070589">
    <property type="component" value="Unassembled WGS sequence"/>
</dbReference>
<feature type="compositionally biased region" description="Polar residues" evidence="1">
    <location>
        <begin position="13"/>
        <end position="26"/>
    </location>
</feature>
<accession>A0A133U4V5</accession>